<organism evidence="11 12">
    <name type="scientific">Tortispora caseinolytica NRRL Y-17796</name>
    <dbReference type="NCBI Taxonomy" id="767744"/>
    <lineage>
        <taxon>Eukaryota</taxon>
        <taxon>Fungi</taxon>
        <taxon>Dikarya</taxon>
        <taxon>Ascomycota</taxon>
        <taxon>Saccharomycotina</taxon>
        <taxon>Trigonopsidomycetes</taxon>
        <taxon>Trigonopsidales</taxon>
        <taxon>Trigonopsidaceae</taxon>
        <taxon>Tortispora</taxon>
    </lineage>
</organism>
<dbReference type="PROSITE" id="PS50192">
    <property type="entry name" value="T_SNARE"/>
    <property type="match status" value="1"/>
</dbReference>
<evidence type="ECO:0000313" key="12">
    <source>
        <dbReference type="Proteomes" id="UP000095023"/>
    </source>
</evidence>
<dbReference type="GO" id="GO:0000139">
    <property type="term" value="C:Golgi membrane"/>
    <property type="evidence" value="ECO:0007669"/>
    <property type="project" value="TreeGrafter"/>
</dbReference>
<dbReference type="GO" id="GO:0048278">
    <property type="term" value="P:vesicle docking"/>
    <property type="evidence" value="ECO:0007669"/>
    <property type="project" value="TreeGrafter"/>
</dbReference>
<proteinExistence type="inferred from homology"/>
<dbReference type="EMBL" id="KV453842">
    <property type="protein sequence ID" value="ODV90623.1"/>
    <property type="molecule type" value="Genomic_DNA"/>
</dbReference>
<evidence type="ECO:0000256" key="1">
    <source>
        <dbReference type="ARBA" id="ARBA00004211"/>
    </source>
</evidence>
<dbReference type="InterPro" id="IPR045242">
    <property type="entry name" value="Syntaxin"/>
</dbReference>
<keyword evidence="7 9" id="KW-0472">Membrane</keyword>
<keyword evidence="12" id="KW-1185">Reference proteome</keyword>
<evidence type="ECO:0000256" key="4">
    <source>
        <dbReference type="ARBA" id="ARBA00022692"/>
    </source>
</evidence>
<dbReference type="PANTHER" id="PTHR19957">
    <property type="entry name" value="SYNTAXIN"/>
    <property type="match status" value="1"/>
</dbReference>
<name>A0A1E4TFZ4_9ASCO</name>
<dbReference type="SUPFAM" id="SSF47661">
    <property type="entry name" value="t-snare proteins"/>
    <property type="match status" value="1"/>
</dbReference>
<protein>
    <recommendedName>
        <fullName evidence="10">t-SNARE coiled-coil homology domain-containing protein</fullName>
    </recommendedName>
</protein>
<feature type="compositionally biased region" description="Polar residues" evidence="8">
    <location>
        <begin position="176"/>
        <end position="188"/>
    </location>
</feature>
<evidence type="ECO:0000259" key="10">
    <source>
        <dbReference type="PROSITE" id="PS50192"/>
    </source>
</evidence>
<accession>A0A1E4TFZ4</accession>
<dbReference type="AlphaFoldDB" id="A0A1E4TFZ4"/>
<dbReference type="GO" id="GO:0031201">
    <property type="term" value="C:SNARE complex"/>
    <property type="evidence" value="ECO:0007669"/>
    <property type="project" value="EnsemblFungi"/>
</dbReference>
<dbReference type="Pfam" id="PF05739">
    <property type="entry name" value="SNARE"/>
    <property type="match status" value="1"/>
</dbReference>
<keyword evidence="4 9" id="KW-0812">Transmembrane</keyword>
<dbReference type="SMART" id="SM00397">
    <property type="entry name" value="t_SNARE"/>
    <property type="match status" value="1"/>
</dbReference>
<evidence type="ECO:0000256" key="6">
    <source>
        <dbReference type="ARBA" id="ARBA00023054"/>
    </source>
</evidence>
<keyword evidence="3" id="KW-0813">Transport</keyword>
<dbReference type="GO" id="GO:0090083">
    <property type="term" value="P:regulation of inclusion body assembly"/>
    <property type="evidence" value="ECO:0007669"/>
    <property type="project" value="EnsemblFungi"/>
</dbReference>
<dbReference type="GO" id="GO:0000149">
    <property type="term" value="F:SNARE binding"/>
    <property type="evidence" value="ECO:0007669"/>
    <property type="project" value="TreeGrafter"/>
</dbReference>
<dbReference type="OrthoDB" id="421009at2759"/>
<dbReference type="Gene3D" id="1.20.58.70">
    <property type="match status" value="1"/>
</dbReference>
<evidence type="ECO:0000256" key="9">
    <source>
        <dbReference type="SAM" id="Phobius"/>
    </source>
</evidence>
<evidence type="ECO:0000256" key="5">
    <source>
        <dbReference type="ARBA" id="ARBA00022989"/>
    </source>
</evidence>
<comment type="similarity">
    <text evidence="2">Belongs to the syntaxin family.</text>
</comment>
<dbReference type="InterPro" id="IPR021538">
    <property type="entry name" value="Syntaxin-5_N"/>
</dbReference>
<comment type="subcellular location">
    <subcellularLocation>
        <location evidence="1">Membrane</location>
        <topology evidence="1">Single-pass type IV membrane protein</topology>
    </subcellularLocation>
</comment>
<dbReference type="CDD" id="cd15844">
    <property type="entry name" value="SNARE_syntaxin5"/>
    <property type="match status" value="1"/>
</dbReference>
<dbReference type="GO" id="GO:0006888">
    <property type="term" value="P:endoplasmic reticulum to Golgi vesicle-mediated transport"/>
    <property type="evidence" value="ECO:0007669"/>
    <property type="project" value="EnsemblFungi"/>
</dbReference>
<evidence type="ECO:0000256" key="8">
    <source>
        <dbReference type="SAM" id="MobiDB-lite"/>
    </source>
</evidence>
<dbReference type="PANTHER" id="PTHR19957:SF3">
    <property type="entry name" value="SYNTAXIN-5"/>
    <property type="match status" value="1"/>
</dbReference>
<dbReference type="Proteomes" id="UP000095023">
    <property type="component" value="Unassembled WGS sequence"/>
</dbReference>
<feature type="domain" description="T-SNARE coiled-coil homology" evidence="10">
    <location>
        <begin position="217"/>
        <end position="279"/>
    </location>
</feature>
<dbReference type="GO" id="GO:0006886">
    <property type="term" value="P:intracellular protein transport"/>
    <property type="evidence" value="ECO:0007669"/>
    <property type="project" value="EnsemblFungi"/>
</dbReference>
<dbReference type="GO" id="GO:0005484">
    <property type="term" value="F:SNAP receptor activity"/>
    <property type="evidence" value="ECO:0007669"/>
    <property type="project" value="EnsemblFungi"/>
</dbReference>
<dbReference type="GO" id="GO:0006891">
    <property type="term" value="P:intra-Golgi vesicle-mediated transport"/>
    <property type="evidence" value="ECO:0007669"/>
    <property type="project" value="EnsemblFungi"/>
</dbReference>
<feature type="region of interest" description="Disordered" evidence="8">
    <location>
        <begin position="158"/>
        <end position="198"/>
    </location>
</feature>
<evidence type="ECO:0000313" key="11">
    <source>
        <dbReference type="EMBL" id="ODV90623.1"/>
    </source>
</evidence>
<evidence type="ECO:0000256" key="7">
    <source>
        <dbReference type="ARBA" id="ARBA00023136"/>
    </source>
</evidence>
<keyword evidence="5 9" id="KW-1133">Transmembrane helix</keyword>
<dbReference type="Pfam" id="PF11416">
    <property type="entry name" value="Syntaxin-5_N"/>
    <property type="match status" value="1"/>
</dbReference>
<dbReference type="GO" id="GO:0048280">
    <property type="term" value="P:vesicle fusion with Golgi apparatus"/>
    <property type="evidence" value="ECO:0007669"/>
    <property type="project" value="EnsemblFungi"/>
</dbReference>
<keyword evidence="6" id="KW-0175">Coiled coil</keyword>
<reference evidence="12" key="1">
    <citation type="submission" date="2016-02" db="EMBL/GenBank/DDBJ databases">
        <title>Comparative genomics of biotechnologically important yeasts.</title>
        <authorList>
            <consortium name="DOE Joint Genome Institute"/>
            <person name="Riley R."/>
            <person name="Haridas S."/>
            <person name="Wolfe K.H."/>
            <person name="Lopes M.R."/>
            <person name="Hittinger C.T."/>
            <person name="Goker M."/>
            <person name="Salamov A."/>
            <person name="Wisecaver J."/>
            <person name="Long T.M."/>
            <person name="Aerts A.L."/>
            <person name="Barry K."/>
            <person name="Choi C."/>
            <person name="Clum A."/>
            <person name="Coughlan A.Y."/>
            <person name="Deshpande S."/>
            <person name="Douglass A.P."/>
            <person name="Hanson S.J."/>
            <person name="Klenk H.-P."/>
            <person name="Labutti K."/>
            <person name="Lapidus A."/>
            <person name="Lindquist E."/>
            <person name="Lipzen A."/>
            <person name="Meier-Kolthoff J.P."/>
            <person name="Ohm R.A."/>
            <person name="Otillar R.P."/>
            <person name="Pangilinan J."/>
            <person name="Peng Y."/>
            <person name="Rokas A."/>
            <person name="Rosa C.A."/>
            <person name="Scheuner C."/>
            <person name="Sibirny A.A."/>
            <person name="Slot J.C."/>
            <person name="Stielow J.B."/>
            <person name="Sun H."/>
            <person name="Kurtzman C.P."/>
            <person name="Blackwell M."/>
            <person name="Jeffries T.W."/>
            <person name="Grigoriev I.V."/>
        </authorList>
    </citation>
    <scope>NUCLEOTIDE SEQUENCE [LARGE SCALE GENOMIC DNA]</scope>
    <source>
        <strain evidence="12">NRRL Y-17796</strain>
    </source>
</reference>
<evidence type="ECO:0000256" key="2">
    <source>
        <dbReference type="ARBA" id="ARBA00009063"/>
    </source>
</evidence>
<evidence type="ECO:0000256" key="3">
    <source>
        <dbReference type="ARBA" id="ARBA00022448"/>
    </source>
</evidence>
<gene>
    <name evidence="11" type="ORF">CANCADRAFT_57091</name>
</gene>
<sequence>MDRTLEFRSCVNAVSRLNSPISASRNNLSANDKNGNVVKQGRGTFSKQAASIAHDINNTMEKLERLSALARRKTLFDDKSVEISELTYVIKQDLARINMSIAELQKYAKSNSGKSNSQRSEHAEKVVVLLQGKLTSVTSGFKGVLEVRTKNIQASRSRTEQFMNINSHSDVDSRLSSKPGSGFSTPDQAENPYAGSSDVLTLPNQQQSLSLLEQQQDQYIQERGSAIEAIESTIQELGGIFQQLAHMVSEQRDMVQRIDQDTEAVLDNVSGAHRELLKYYATISSNRWLFLRVFGILLIFFLLWVVVT</sequence>
<dbReference type="GO" id="GO:0005801">
    <property type="term" value="C:cis-Golgi network"/>
    <property type="evidence" value="ECO:0007669"/>
    <property type="project" value="EnsemblFungi"/>
</dbReference>
<feature type="compositionally biased region" description="Polar residues" evidence="8">
    <location>
        <begin position="158"/>
        <end position="168"/>
    </location>
</feature>
<feature type="transmembrane region" description="Helical" evidence="9">
    <location>
        <begin position="288"/>
        <end position="307"/>
    </location>
</feature>
<dbReference type="InterPro" id="IPR010989">
    <property type="entry name" value="SNARE"/>
</dbReference>
<dbReference type="InterPro" id="IPR000727">
    <property type="entry name" value="T_SNARE_dom"/>
</dbReference>